<evidence type="ECO:0000256" key="4">
    <source>
        <dbReference type="ARBA" id="ARBA00022679"/>
    </source>
</evidence>
<dbReference type="PANTHER" id="PTHR13398">
    <property type="entry name" value="GDP-FUCOSE PROTEIN O-FUCOSYLTRANSFERASE 2"/>
    <property type="match status" value="1"/>
</dbReference>
<keyword evidence="13" id="KW-1133">Transmembrane helix</keyword>
<dbReference type="Gene3D" id="3.40.50.11340">
    <property type="match status" value="1"/>
</dbReference>
<dbReference type="GO" id="GO:0005783">
    <property type="term" value="C:endoplasmic reticulum"/>
    <property type="evidence" value="ECO:0007669"/>
    <property type="project" value="UniProtKB-SubCell"/>
</dbReference>
<evidence type="ECO:0000256" key="3">
    <source>
        <dbReference type="ARBA" id="ARBA00012196"/>
    </source>
</evidence>
<keyword evidence="14" id="KW-0328">Glycosyltransferase</keyword>
<evidence type="ECO:0000256" key="9">
    <source>
        <dbReference type="ARBA" id="ARBA00026232"/>
    </source>
</evidence>
<keyword evidence="13" id="KW-0472">Membrane</keyword>
<evidence type="ECO:0000313" key="14">
    <source>
        <dbReference type="EMBL" id="KAB7502464.1"/>
    </source>
</evidence>
<dbReference type="Proteomes" id="UP000326759">
    <property type="component" value="Unassembled WGS sequence"/>
</dbReference>
<evidence type="ECO:0000256" key="11">
    <source>
        <dbReference type="ARBA" id="ARBA00047273"/>
    </source>
</evidence>
<accession>A0A5N5T740</accession>
<dbReference type="PANTHER" id="PTHR13398:SF0">
    <property type="entry name" value="GDP-FUCOSE PROTEIN O-FUCOSYLTRANSFERASE 2"/>
    <property type="match status" value="1"/>
</dbReference>
<evidence type="ECO:0000256" key="7">
    <source>
        <dbReference type="ARBA" id="ARBA00023277"/>
    </source>
</evidence>
<dbReference type="InterPro" id="IPR019378">
    <property type="entry name" value="GDP-Fuc_O-FucTrfase"/>
</dbReference>
<organism evidence="14 15">
    <name type="scientific">Armadillidium nasatum</name>
    <dbReference type="NCBI Taxonomy" id="96803"/>
    <lineage>
        <taxon>Eukaryota</taxon>
        <taxon>Metazoa</taxon>
        <taxon>Ecdysozoa</taxon>
        <taxon>Arthropoda</taxon>
        <taxon>Crustacea</taxon>
        <taxon>Multicrustacea</taxon>
        <taxon>Malacostraca</taxon>
        <taxon>Eumalacostraca</taxon>
        <taxon>Peracarida</taxon>
        <taxon>Isopoda</taxon>
        <taxon>Oniscidea</taxon>
        <taxon>Crinocheta</taxon>
        <taxon>Armadillidiidae</taxon>
        <taxon>Armadillidium</taxon>
    </lineage>
</organism>
<name>A0A5N5T740_9CRUS</name>
<evidence type="ECO:0000256" key="2">
    <source>
        <dbReference type="ARBA" id="ARBA00004922"/>
    </source>
</evidence>
<evidence type="ECO:0000313" key="15">
    <source>
        <dbReference type="Proteomes" id="UP000326759"/>
    </source>
</evidence>
<sequence length="299" mass="36386">MKKIKCFIFYLNVLFFALNCFLGSINNSKADEDTCKRGHEQEGLRYLLYNINYGEGFNLRRDVYLRVANLIRNINDKESWILVLPPWGDLYHWRNTPRNIFFPWRTFFDIKSLQKWIPVIEFDEFFKEIIGTCQYNWKMKSSEHMTTHYEDNREWIERYNLSECIDNHSFWKNDDGKWYSLLWNQELTFSQFSCLSFQGRADTIIPFLIKDQYSSVSVFLDHAEILMHDNFGSFEYWAARRSMRFATHLISEANNYRKTFIDSDDVRDKTKMSEDWRDFRIKEYFVNDPLKHIYILKYV</sequence>
<dbReference type="InterPro" id="IPR045130">
    <property type="entry name" value="OFUT2-like"/>
</dbReference>
<proteinExistence type="inferred from homology"/>
<dbReference type="GO" id="GO:0046922">
    <property type="term" value="F:peptide-O-fucosyltransferase activity"/>
    <property type="evidence" value="ECO:0007669"/>
    <property type="project" value="UniProtKB-EC"/>
</dbReference>
<comment type="pathway">
    <text evidence="2">Protein modification; protein glycosylation.</text>
</comment>
<dbReference type="AlphaFoldDB" id="A0A5N5T740"/>
<keyword evidence="6" id="KW-0294">Fucose metabolism</keyword>
<comment type="catalytic activity">
    <reaction evidence="11">
        <text>L-threonyl-[protein] + GDP-beta-L-fucose = 3-O-(alpha-L-fucosyl)-L-threonyl-[protein] + GDP + H(+)</text>
        <dbReference type="Rhea" id="RHEA:70491"/>
        <dbReference type="Rhea" id="RHEA-COMP:11060"/>
        <dbReference type="Rhea" id="RHEA-COMP:17915"/>
        <dbReference type="ChEBI" id="CHEBI:15378"/>
        <dbReference type="ChEBI" id="CHEBI:30013"/>
        <dbReference type="ChEBI" id="CHEBI:57273"/>
        <dbReference type="ChEBI" id="CHEBI:58189"/>
        <dbReference type="ChEBI" id="CHEBI:189631"/>
        <dbReference type="EC" id="2.4.1.221"/>
    </reaction>
    <physiologicalReaction direction="left-to-right" evidence="11">
        <dbReference type="Rhea" id="RHEA:70492"/>
    </physiologicalReaction>
</comment>
<protein>
    <recommendedName>
        <fullName evidence="9">GDP-fucose protein O-fucosyltransferase 2</fullName>
        <ecNumber evidence="3">2.4.1.221</ecNumber>
    </recommendedName>
    <alternativeName>
        <fullName evidence="10">Peptide-O-fucosyltransferase 2</fullName>
    </alternativeName>
</protein>
<dbReference type="GO" id="GO:0006004">
    <property type="term" value="P:fucose metabolic process"/>
    <property type="evidence" value="ECO:0007669"/>
    <property type="project" value="UniProtKB-KW"/>
</dbReference>
<reference evidence="14 15" key="1">
    <citation type="journal article" date="2019" name="PLoS Biol.">
        <title>Sex chromosomes control vertical transmission of feminizing Wolbachia symbionts in an isopod.</title>
        <authorList>
            <person name="Becking T."/>
            <person name="Chebbi M.A."/>
            <person name="Giraud I."/>
            <person name="Moumen B."/>
            <person name="Laverre T."/>
            <person name="Caubet Y."/>
            <person name="Peccoud J."/>
            <person name="Gilbert C."/>
            <person name="Cordaux R."/>
        </authorList>
    </citation>
    <scope>NUCLEOTIDE SEQUENCE [LARGE SCALE GENOMIC DNA]</scope>
    <source>
        <strain evidence="14">ANa2</strain>
        <tissue evidence="14">Whole body excluding digestive tract and cuticle</tissue>
    </source>
</reference>
<keyword evidence="5" id="KW-0256">Endoplasmic reticulum</keyword>
<evidence type="ECO:0000256" key="1">
    <source>
        <dbReference type="ARBA" id="ARBA00004240"/>
    </source>
</evidence>
<comment type="similarity">
    <text evidence="8">Belongs to the glycosyltransferase 68 family.</text>
</comment>
<gene>
    <name evidence="14" type="primary">pad-2_0</name>
    <name evidence="14" type="ORF">Anas_13173</name>
</gene>
<evidence type="ECO:0000256" key="12">
    <source>
        <dbReference type="ARBA" id="ARBA00048647"/>
    </source>
</evidence>
<dbReference type="EC" id="2.4.1.221" evidence="3"/>
<feature type="transmembrane region" description="Helical" evidence="13">
    <location>
        <begin position="7"/>
        <end position="25"/>
    </location>
</feature>
<keyword evidence="7" id="KW-0119">Carbohydrate metabolism</keyword>
<evidence type="ECO:0000256" key="6">
    <source>
        <dbReference type="ARBA" id="ARBA00023253"/>
    </source>
</evidence>
<dbReference type="Pfam" id="PF10250">
    <property type="entry name" value="O-FucT"/>
    <property type="match status" value="1"/>
</dbReference>
<comment type="caution">
    <text evidence="14">The sequence shown here is derived from an EMBL/GenBank/DDBJ whole genome shotgun (WGS) entry which is preliminary data.</text>
</comment>
<keyword evidence="4 14" id="KW-0808">Transferase</keyword>
<evidence type="ECO:0000256" key="13">
    <source>
        <dbReference type="SAM" id="Phobius"/>
    </source>
</evidence>
<keyword evidence="13" id="KW-0812">Transmembrane</keyword>
<evidence type="ECO:0000256" key="10">
    <source>
        <dbReference type="ARBA" id="ARBA00033083"/>
    </source>
</evidence>
<dbReference type="EMBL" id="SEYY01007465">
    <property type="protein sequence ID" value="KAB7502464.1"/>
    <property type="molecule type" value="Genomic_DNA"/>
</dbReference>
<evidence type="ECO:0000256" key="8">
    <source>
        <dbReference type="ARBA" id="ARBA00025803"/>
    </source>
</evidence>
<dbReference type="OrthoDB" id="422368at2759"/>
<comment type="catalytic activity">
    <reaction evidence="12">
        <text>L-seryl-[protein] + GDP-beta-L-fucose = 3-O-(alpha-L-fucosyl)-L-seryl-[protein] + GDP + H(+)</text>
        <dbReference type="Rhea" id="RHEA:63644"/>
        <dbReference type="Rhea" id="RHEA-COMP:9863"/>
        <dbReference type="Rhea" id="RHEA-COMP:17914"/>
        <dbReference type="ChEBI" id="CHEBI:15378"/>
        <dbReference type="ChEBI" id="CHEBI:29999"/>
        <dbReference type="ChEBI" id="CHEBI:57273"/>
        <dbReference type="ChEBI" id="CHEBI:58189"/>
        <dbReference type="ChEBI" id="CHEBI:189632"/>
        <dbReference type="EC" id="2.4.1.221"/>
    </reaction>
    <physiologicalReaction direction="left-to-right" evidence="12">
        <dbReference type="Rhea" id="RHEA:63645"/>
    </physiologicalReaction>
</comment>
<evidence type="ECO:0000256" key="5">
    <source>
        <dbReference type="ARBA" id="ARBA00022824"/>
    </source>
</evidence>
<comment type="subcellular location">
    <subcellularLocation>
        <location evidence="1">Endoplasmic reticulum</location>
    </subcellularLocation>
</comment>
<keyword evidence="15" id="KW-1185">Reference proteome</keyword>